<dbReference type="RefSeq" id="WP_377379010.1">
    <property type="nucleotide sequence ID" value="NZ_JBHSSW010000012.1"/>
</dbReference>
<dbReference type="EMBL" id="JBHSSW010000012">
    <property type="protein sequence ID" value="MFC6198633.1"/>
    <property type="molecule type" value="Genomic_DNA"/>
</dbReference>
<dbReference type="Pfam" id="PF21028">
    <property type="entry name" value="DUF1285_C"/>
    <property type="match status" value="1"/>
</dbReference>
<keyword evidence="4" id="KW-1185">Reference proteome</keyword>
<evidence type="ECO:0000313" key="3">
    <source>
        <dbReference type="EMBL" id="MFC6198633.1"/>
    </source>
</evidence>
<dbReference type="Gene3D" id="3.10.540.10">
    <property type="entry name" value="duf1285 like domain"/>
    <property type="match status" value="1"/>
</dbReference>
<dbReference type="Gene3D" id="2.30.270.10">
    <property type="entry name" value="duf1285 protein"/>
    <property type="match status" value="1"/>
</dbReference>
<gene>
    <name evidence="3" type="ORF">ACFQDM_11100</name>
</gene>
<comment type="caution">
    <text evidence="3">The sequence shown here is derived from an EMBL/GenBank/DDBJ whole genome shotgun (WGS) entry which is preliminary data.</text>
</comment>
<feature type="domain" description="DUF1285" evidence="2">
    <location>
        <begin position="99"/>
        <end position="188"/>
    </location>
</feature>
<protein>
    <submittedName>
        <fullName evidence="3">DUF1285 domain-containing protein</fullName>
    </submittedName>
</protein>
<reference evidence="4" key="1">
    <citation type="journal article" date="2019" name="Int. J. Syst. Evol. Microbiol.">
        <title>The Global Catalogue of Microorganisms (GCM) 10K type strain sequencing project: providing services to taxonomists for standard genome sequencing and annotation.</title>
        <authorList>
            <consortium name="The Broad Institute Genomics Platform"/>
            <consortium name="The Broad Institute Genome Sequencing Center for Infectious Disease"/>
            <person name="Wu L."/>
            <person name="Ma J."/>
        </authorList>
    </citation>
    <scope>NUCLEOTIDE SEQUENCE [LARGE SCALE GENOMIC DNA]</scope>
    <source>
        <strain evidence="4">CGMCC-1.15741</strain>
    </source>
</reference>
<accession>A0ABW1SBI7</accession>
<dbReference type="Proteomes" id="UP001596303">
    <property type="component" value="Unassembled WGS sequence"/>
</dbReference>
<dbReference type="InterPro" id="IPR048342">
    <property type="entry name" value="DUF1285_C"/>
</dbReference>
<dbReference type="InterPro" id="IPR048341">
    <property type="entry name" value="DUF1285_N"/>
</dbReference>
<proteinExistence type="predicted"/>
<dbReference type="Pfam" id="PF06938">
    <property type="entry name" value="DUF1285_N"/>
    <property type="match status" value="1"/>
</dbReference>
<evidence type="ECO:0000259" key="1">
    <source>
        <dbReference type="Pfam" id="PF06938"/>
    </source>
</evidence>
<dbReference type="PIRSF" id="PIRSF029557">
    <property type="entry name" value="UCP029557"/>
    <property type="match status" value="1"/>
</dbReference>
<name>A0ABW1SBI7_9PROT</name>
<evidence type="ECO:0000313" key="4">
    <source>
        <dbReference type="Proteomes" id="UP001596303"/>
    </source>
</evidence>
<sequence>MVSQPTTDIEQLNKTLQAIIPNAKGERKLPPVDQWNPEHCADIGMEIRKDGSWWHEGTVFKRQKLVDLFSTILRKDADGSTYLVTPYEKVIVHVEDAHFIGVRIDLARKNDLPVIVVTTNIGESVEVSADHPLRVEIDPETQEPSPYVLIRGRLEAKLARPAFYELVDMAEEKNGELLVSSHGETFSIGSVSEQA</sequence>
<dbReference type="InterPro" id="IPR010707">
    <property type="entry name" value="DUF1285"/>
</dbReference>
<feature type="domain" description="DUF1285" evidence="1">
    <location>
        <begin position="30"/>
        <end position="97"/>
    </location>
</feature>
<dbReference type="InterPro" id="IPR023361">
    <property type="entry name" value="DUF1285_beta_roll_sf"/>
</dbReference>
<evidence type="ECO:0000259" key="2">
    <source>
        <dbReference type="Pfam" id="PF21028"/>
    </source>
</evidence>
<organism evidence="3 4">
    <name type="scientific">Ponticaulis profundi</name>
    <dbReference type="NCBI Taxonomy" id="2665222"/>
    <lineage>
        <taxon>Bacteria</taxon>
        <taxon>Pseudomonadati</taxon>
        <taxon>Pseudomonadota</taxon>
        <taxon>Alphaproteobacteria</taxon>
        <taxon>Hyphomonadales</taxon>
        <taxon>Hyphomonadaceae</taxon>
        <taxon>Ponticaulis</taxon>
    </lineage>
</organism>